<accession>A0A8K0JD42</accession>
<comment type="caution">
    <text evidence="1">The sequence shown here is derived from an EMBL/GenBank/DDBJ whole genome shotgun (WGS) entry which is preliminary data.</text>
</comment>
<reference evidence="1" key="1">
    <citation type="journal article" date="2020" name="bioRxiv">
        <title>Whole genome comparisons of ergot fungi reveals the divergence and evolution of species within the genus Claviceps are the result of varying mechanisms driving genome evolution and host range expansion.</title>
        <authorList>
            <person name="Wyka S.A."/>
            <person name="Mondo S.J."/>
            <person name="Liu M."/>
            <person name="Dettman J."/>
            <person name="Nalam V."/>
            <person name="Broders K.D."/>
        </authorList>
    </citation>
    <scope>NUCLEOTIDE SEQUENCE</scope>
    <source>
        <strain evidence="1">CCC 489</strain>
    </source>
</reference>
<evidence type="ECO:0000313" key="1">
    <source>
        <dbReference type="EMBL" id="KAG5928962.1"/>
    </source>
</evidence>
<proteinExistence type="predicted"/>
<gene>
    <name evidence="1" type="ORF">E4U42_007529</name>
</gene>
<organism evidence="1 2">
    <name type="scientific">Claviceps africana</name>
    <dbReference type="NCBI Taxonomy" id="83212"/>
    <lineage>
        <taxon>Eukaryota</taxon>
        <taxon>Fungi</taxon>
        <taxon>Dikarya</taxon>
        <taxon>Ascomycota</taxon>
        <taxon>Pezizomycotina</taxon>
        <taxon>Sordariomycetes</taxon>
        <taxon>Hypocreomycetidae</taxon>
        <taxon>Hypocreales</taxon>
        <taxon>Clavicipitaceae</taxon>
        <taxon>Claviceps</taxon>
    </lineage>
</organism>
<dbReference type="EMBL" id="SRPY01000087">
    <property type="protein sequence ID" value="KAG5928962.1"/>
    <property type="molecule type" value="Genomic_DNA"/>
</dbReference>
<dbReference type="OrthoDB" id="4959858at2759"/>
<sequence length="81" mass="8820">MPGHVLPVIWWDYLSFASAEKTKPASSAERPTTRTAGAVKKHVEIYSRAASTSVRGLAIQIFAGNVMRPLKRSAIVVGLRN</sequence>
<name>A0A8K0JD42_9HYPO</name>
<dbReference type="AlphaFoldDB" id="A0A8K0JD42"/>
<keyword evidence="2" id="KW-1185">Reference proteome</keyword>
<evidence type="ECO:0000313" key="2">
    <source>
        <dbReference type="Proteomes" id="UP000811619"/>
    </source>
</evidence>
<protein>
    <submittedName>
        <fullName evidence="1">Uncharacterized protein</fullName>
    </submittedName>
</protein>
<dbReference type="Proteomes" id="UP000811619">
    <property type="component" value="Unassembled WGS sequence"/>
</dbReference>